<sequence length="68" mass="6665">MCGSIRGGFKKVAGIVPHPAPANPTATIGAIYCGSEPARDSGGSACTNVGCTAVIASRLAPTGGKRVH</sequence>
<evidence type="ECO:0000313" key="1">
    <source>
        <dbReference type="EMBL" id="AVU75397.1"/>
    </source>
</evidence>
<accession>A0ABN5JRU7</accession>
<gene>
    <name evidence="1" type="ORF">CRX69_09345</name>
</gene>
<dbReference type="Proteomes" id="UP000241936">
    <property type="component" value="Chromosome"/>
</dbReference>
<reference evidence="1 2" key="1">
    <citation type="journal article" date="2018" name="Front. Microbiol.">
        <title>Pseudomonas rhizophila S211, a New Plant Growth-Promoting Rhizobacterium with Potential in Pesticide-Bioremediation.</title>
        <authorList>
            <person name="Hassen W."/>
            <person name="Neifar M."/>
            <person name="Cherif H."/>
            <person name="Najjari A."/>
            <person name="Chouchane H."/>
            <person name="Driouich R.C."/>
            <person name="Salah A."/>
            <person name="Naili F."/>
            <person name="Mosbah A."/>
            <person name="Souissi Y."/>
            <person name="Raddadi N."/>
            <person name="Ouzari H.I."/>
            <person name="Fava F."/>
            <person name="Cherif A."/>
        </authorList>
    </citation>
    <scope>NUCLEOTIDE SEQUENCE [LARGE SCALE GENOMIC DNA]</scope>
    <source>
        <strain evidence="1 2">S211</strain>
    </source>
</reference>
<organism evidence="1 2">
    <name type="scientific">Pseudomonas rhizophila</name>
    <dbReference type="NCBI Taxonomy" id="2045200"/>
    <lineage>
        <taxon>Bacteria</taxon>
        <taxon>Pseudomonadati</taxon>
        <taxon>Pseudomonadota</taxon>
        <taxon>Gammaproteobacteria</taxon>
        <taxon>Pseudomonadales</taxon>
        <taxon>Pseudomonadaceae</taxon>
        <taxon>Pseudomonas</taxon>
    </lineage>
</organism>
<proteinExistence type="predicted"/>
<keyword evidence="2" id="KW-1185">Reference proteome</keyword>
<dbReference type="EMBL" id="CP024081">
    <property type="protein sequence ID" value="AVU75397.1"/>
    <property type="molecule type" value="Genomic_DNA"/>
</dbReference>
<evidence type="ECO:0000313" key="2">
    <source>
        <dbReference type="Proteomes" id="UP000241936"/>
    </source>
</evidence>
<protein>
    <submittedName>
        <fullName evidence="1">Uncharacterized protein</fullName>
    </submittedName>
</protein>
<name>A0ABN5JRU7_9PSED</name>